<sequence>MPGYIDSYHDQQDREADPQDKPLPAEDVQALGLRRVPDRMPWVALLIIVVELGERFTYFGLSGPLQNYIKNPHIPGAALPGALGKGQAIATALGNFFKFWAYASTVLGAVVADQYVGKFKAIVIASGIYIVGLTVLVATATPAAINGGSAYGGLIAAMVIIGLGTGGIKANVTPFCAEQYQSARAYVKTLKSGERVVVCPQLTVERMFLWFYWAVNVGALSPLITVNVEAHASFWLAFLIPLIVIVLAAFVFISANRLFVKTQPQGSPIVDAARTVYVAIAERGFNNAKPSVLREHGRIDKYSVASDAKYTDRSVQEVKTGITACKLFLLFPFYFVCWIQIWNNLISQAGQMALHGTPNDLLQNLDPIALIIFIPLLDLVVYPLLRRYKINFRPELKITAGFLMASLSMVYASVLQHYIYISPAESIHVWIQAPAYVLVAFSEAFVIVTGLEIAFTKAPESLRSLVSALFWLTIGVAAAICIGLAPVSQDPYLVWMYGSLAIVGFVAGIVFYVLFGRALDEPVTVLESVEAGVPASDEEAVNSKSMVVTANSKEL</sequence>
<feature type="region of interest" description="Disordered" evidence="7">
    <location>
        <begin position="1"/>
        <end position="24"/>
    </location>
</feature>
<evidence type="ECO:0000256" key="6">
    <source>
        <dbReference type="RuleBase" id="RU003755"/>
    </source>
</evidence>
<dbReference type="SUPFAM" id="SSF103473">
    <property type="entry name" value="MFS general substrate transporter"/>
    <property type="match status" value="1"/>
</dbReference>
<evidence type="ECO:0000256" key="5">
    <source>
        <dbReference type="ARBA" id="ARBA00023136"/>
    </source>
</evidence>
<evidence type="ECO:0000256" key="1">
    <source>
        <dbReference type="ARBA" id="ARBA00004141"/>
    </source>
</evidence>
<keyword evidence="10" id="KW-1185">Reference proteome</keyword>
<comment type="subcellular location">
    <subcellularLocation>
        <location evidence="1 6">Membrane</location>
        <topology evidence="1 6">Multi-pass membrane protein</topology>
    </subcellularLocation>
</comment>
<feature type="transmembrane region" description="Helical" evidence="8">
    <location>
        <begin position="397"/>
        <end position="421"/>
    </location>
</feature>
<evidence type="ECO:0000256" key="3">
    <source>
        <dbReference type="ARBA" id="ARBA00022692"/>
    </source>
</evidence>
<dbReference type="Gene3D" id="1.20.1250.20">
    <property type="entry name" value="MFS general substrate transporter like domains"/>
    <property type="match status" value="1"/>
</dbReference>
<dbReference type="InterPro" id="IPR018456">
    <property type="entry name" value="PTR2_symporter_CS"/>
</dbReference>
<feature type="transmembrane region" description="Helical" evidence="8">
    <location>
        <begin position="433"/>
        <end position="456"/>
    </location>
</feature>
<evidence type="ECO:0000256" key="7">
    <source>
        <dbReference type="SAM" id="MobiDB-lite"/>
    </source>
</evidence>
<feature type="compositionally biased region" description="Basic and acidic residues" evidence="7">
    <location>
        <begin position="7"/>
        <end position="24"/>
    </location>
</feature>
<dbReference type="InterPro" id="IPR000109">
    <property type="entry name" value="POT_fam"/>
</dbReference>
<dbReference type="HOGENOM" id="CLU_004790_4_2_1"/>
<dbReference type="PANTHER" id="PTHR11654">
    <property type="entry name" value="OLIGOPEPTIDE TRANSPORTER-RELATED"/>
    <property type="match status" value="1"/>
</dbReference>
<dbReference type="GeneID" id="4703611"/>
<keyword evidence="6" id="KW-0813">Transport</keyword>
<dbReference type="PROSITE" id="PS01022">
    <property type="entry name" value="PTR2_1"/>
    <property type="match status" value="1"/>
</dbReference>
<feature type="transmembrane region" description="Helical" evidence="8">
    <location>
        <begin position="367"/>
        <end position="385"/>
    </location>
</feature>
<keyword evidence="4 8" id="KW-1133">Transmembrane helix</keyword>
<comment type="similarity">
    <text evidence="2 6">Belongs to the major facilitator superfamily. Proton-dependent oligopeptide transporter (POT/PTR) (TC 2.A.17) family.</text>
</comment>
<dbReference type="Pfam" id="PF00854">
    <property type="entry name" value="PTR2"/>
    <property type="match status" value="1"/>
</dbReference>
<keyword evidence="5 8" id="KW-0472">Membrane</keyword>
<reference evidence="9 10" key="1">
    <citation type="journal article" date="2008" name="PLoS Genet.">
        <title>Genomic islands in the pathogenic filamentous fungus Aspergillus fumigatus.</title>
        <authorList>
            <person name="Fedorova N.D."/>
            <person name="Khaldi N."/>
            <person name="Joardar V.S."/>
            <person name="Maiti R."/>
            <person name="Amedeo P."/>
            <person name="Anderson M.J."/>
            <person name="Crabtree J."/>
            <person name="Silva J.C."/>
            <person name="Badger J.H."/>
            <person name="Albarraq A."/>
            <person name="Angiuoli S."/>
            <person name="Bussey H."/>
            <person name="Bowyer P."/>
            <person name="Cotty P.J."/>
            <person name="Dyer P.S."/>
            <person name="Egan A."/>
            <person name="Galens K."/>
            <person name="Fraser-Liggett C.M."/>
            <person name="Haas B.J."/>
            <person name="Inman J.M."/>
            <person name="Kent R."/>
            <person name="Lemieux S."/>
            <person name="Malavazi I."/>
            <person name="Orvis J."/>
            <person name="Roemer T."/>
            <person name="Ronning C.M."/>
            <person name="Sundaram J.P."/>
            <person name="Sutton G."/>
            <person name="Turner G."/>
            <person name="Venter J.C."/>
            <person name="White O.R."/>
            <person name="Whitty B.R."/>
            <person name="Youngman P."/>
            <person name="Wolfe K.H."/>
            <person name="Goldman G.H."/>
            <person name="Wortman J.R."/>
            <person name="Jiang B."/>
            <person name="Denning D.W."/>
            <person name="Nierman W.C."/>
        </authorList>
    </citation>
    <scope>NUCLEOTIDE SEQUENCE [LARGE SCALE GENOMIC DNA]</scope>
    <source>
        <strain evidence="10">ATCC 1007 / CBS 513.65 / DSM 816 / NCTC 3887 / NRRL 1</strain>
    </source>
</reference>
<feature type="transmembrane region" description="Helical" evidence="8">
    <location>
        <begin position="494"/>
        <end position="515"/>
    </location>
</feature>
<dbReference type="GO" id="GO:0022857">
    <property type="term" value="F:transmembrane transporter activity"/>
    <property type="evidence" value="ECO:0007669"/>
    <property type="project" value="InterPro"/>
</dbReference>
<dbReference type="InterPro" id="IPR036259">
    <property type="entry name" value="MFS_trans_sf"/>
</dbReference>
<organism evidence="9 10">
    <name type="scientific">Aspergillus clavatus (strain ATCC 1007 / CBS 513.65 / DSM 816 / NCTC 3887 / NRRL 1 / QM 1276 / 107)</name>
    <dbReference type="NCBI Taxonomy" id="344612"/>
    <lineage>
        <taxon>Eukaryota</taxon>
        <taxon>Fungi</taxon>
        <taxon>Dikarya</taxon>
        <taxon>Ascomycota</taxon>
        <taxon>Pezizomycotina</taxon>
        <taxon>Eurotiomycetes</taxon>
        <taxon>Eurotiomycetidae</taxon>
        <taxon>Eurotiales</taxon>
        <taxon>Aspergillaceae</taxon>
        <taxon>Aspergillus</taxon>
        <taxon>Aspergillus subgen. Fumigati</taxon>
    </lineage>
</organism>
<feature type="transmembrane region" description="Helical" evidence="8">
    <location>
        <begin position="99"/>
        <end position="116"/>
    </location>
</feature>
<dbReference type="VEuPathDB" id="FungiDB:ACLA_042460"/>
<dbReference type="eggNOG" id="KOG1237">
    <property type="taxonomic scope" value="Eukaryota"/>
</dbReference>
<protein>
    <submittedName>
        <fullName evidence="9">Oligopeptide transporter</fullName>
    </submittedName>
</protein>
<dbReference type="RefSeq" id="XP_001271449.1">
    <property type="nucleotide sequence ID" value="XM_001271448.1"/>
</dbReference>
<dbReference type="Proteomes" id="UP000006701">
    <property type="component" value="Unassembled WGS sequence"/>
</dbReference>
<dbReference type="GO" id="GO:0016020">
    <property type="term" value="C:membrane"/>
    <property type="evidence" value="ECO:0007669"/>
    <property type="project" value="UniProtKB-SubCell"/>
</dbReference>
<dbReference type="OMA" id="WIQIWNN"/>
<dbReference type="GO" id="GO:0006857">
    <property type="term" value="P:oligopeptide transport"/>
    <property type="evidence" value="ECO:0007669"/>
    <property type="project" value="InterPro"/>
</dbReference>
<evidence type="ECO:0000313" key="10">
    <source>
        <dbReference type="Proteomes" id="UP000006701"/>
    </source>
</evidence>
<name>A1CLJ9_ASPCL</name>
<dbReference type="AlphaFoldDB" id="A1CLJ9"/>
<evidence type="ECO:0000256" key="4">
    <source>
        <dbReference type="ARBA" id="ARBA00022989"/>
    </source>
</evidence>
<evidence type="ECO:0000256" key="8">
    <source>
        <dbReference type="SAM" id="Phobius"/>
    </source>
</evidence>
<feature type="transmembrane region" description="Helical" evidence="8">
    <location>
        <begin position="327"/>
        <end position="347"/>
    </location>
</feature>
<dbReference type="EMBL" id="DS027056">
    <property type="protein sequence ID" value="EAW10023.1"/>
    <property type="molecule type" value="Genomic_DNA"/>
</dbReference>
<feature type="transmembrane region" description="Helical" evidence="8">
    <location>
        <begin position="210"/>
        <end position="228"/>
    </location>
</feature>
<feature type="transmembrane region" description="Helical" evidence="8">
    <location>
        <begin position="151"/>
        <end position="172"/>
    </location>
</feature>
<keyword evidence="3 6" id="KW-0812">Transmembrane</keyword>
<feature type="transmembrane region" description="Helical" evidence="8">
    <location>
        <begin position="468"/>
        <end position="488"/>
    </location>
</feature>
<gene>
    <name evidence="9" type="ORF">ACLA_042460</name>
</gene>
<accession>A1CLJ9</accession>
<evidence type="ECO:0000313" key="9">
    <source>
        <dbReference type="EMBL" id="EAW10023.1"/>
    </source>
</evidence>
<dbReference type="PROSITE" id="PS01023">
    <property type="entry name" value="PTR2_2"/>
    <property type="match status" value="1"/>
</dbReference>
<evidence type="ECO:0000256" key="2">
    <source>
        <dbReference type="ARBA" id="ARBA00005982"/>
    </source>
</evidence>
<dbReference type="KEGG" id="act:ACLA_042460"/>
<proteinExistence type="inferred from homology"/>
<feature type="transmembrane region" description="Helical" evidence="8">
    <location>
        <begin position="234"/>
        <end position="253"/>
    </location>
</feature>
<dbReference type="OrthoDB" id="2015447at2759"/>
<feature type="transmembrane region" description="Helical" evidence="8">
    <location>
        <begin position="123"/>
        <end position="145"/>
    </location>
</feature>